<dbReference type="Gene3D" id="3.20.20.150">
    <property type="entry name" value="Divalent-metal-dependent TIM barrel enzymes"/>
    <property type="match status" value="1"/>
</dbReference>
<feature type="non-terminal residue" evidence="1">
    <location>
        <position position="133"/>
    </location>
</feature>
<accession>A0A0F9GXH7</accession>
<sequence>MIALMFATATSMANDEKLSLESKKESKSLVFEMDAQKETFIKLFDAENHIIYSESVSAISYSQIKLGVMTYSYRHLPYEEMLQQCQRLNIHYVELDVSHANYLQYSPKEALKLIETAKKYGITIDVYHAGARD</sequence>
<evidence type="ECO:0000313" key="1">
    <source>
        <dbReference type="EMBL" id="KKL67817.1"/>
    </source>
</evidence>
<reference evidence="1" key="1">
    <citation type="journal article" date="2015" name="Nature">
        <title>Complex archaea that bridge the gap between prokaryotes and eukaryotes.</title>
        <authorList>
            <person name="Spang A."/>
            <person name="Saw J.H."/>
            <person name="Jorgensen S.L."/>
            <person name="Zaremba-Niedzwiedzka K."/>
            <person name="Martijn J."/>
            <person name="Lind A.E."/>
            <person name="van Eijk R."/>
            <person name="Schleper C."/>
            <person name="Guy L."/>
            <person name="Ettema T.J."/>
        </authorList>
    </citation>
    <scope>NUCLEOTIDE SEQUENCE</scope>
</reference>
<dbReference type="AlphaFoldDB" id="A0A0F9GXH7"/>
<organism evidence="1">
    <name type="scientific">marine sediment metagenome</name>
    <dbReference type="NCBI Taxonomy" id="412755"/>
    <lineage>
        <taxon>unclassified sequences</taxon>
        <taxon>metagenomes</taxon>
        <taxon>ecological metagenomes</taxon>
    </lineage>
</organism>
<dbReference type="SUPFAM" id="SSF51658">
    <property type="entry name" value="Xylose isomerase-like"/>
    <property type="match status" value="1"/>
</dbReference>
<proteinExistence type="predicted"/>
<dbReference type="InterPro" id="IPR036237">
    <property type="entry name" value="Xyl_isomerase-like_sf"/>
</dbReference>
<gene>
    <name evidence="1" type="ORF">LCGC14_2131170</name>
</gene>
<comment type="caution">
    <text evidence="1">The sequence shown here is derived from an EMBL/GenBank/DDBJ whole genome shotgun (WGS) entry which is preliminary data.</text>
</comment>
<name>A0A0F9GXH7_9ZZZZ</name>
<protein>
    <submittedName>
        <fullName evidence="1">Uncharacterized protein</fullName>
    </submittedName>
</protein>
<dbReference type="EMBL" id="LAZR01026738">
    <property type="protein sequence ID" value="KKL67817.1"/>
    <property type="molecule type" value="Genomic_DNA"/>
</dbReference>